<name>A0A502EEX7_9MYCO</name>
<accession>A0A502EEX7</accession>
<dbReference type="PANTHER" id="PTHR40078">
    <property type="entry name" value="INTEGRAL MEMBRANE PROTEIN-RELATED"/>
    <property type="match status" value="1"/>
</dbReference>
<evidence type="ECO:0000313" key="3">
    <source>
        <dbReference type="Proteomes" id="UP000320095"/>
    </source>
</evidence>
<dbReference type="InterPro" id="IPR038750">
    <property type="entry name" value="YczE/YyaS-like"/>
</dbReference>
<dbReference type="Pfam" id="PF19700">
    <property type="entry name" value="DUF6198"/>
    <property type="match status" value="1"/>
</dbReference>
<feature type="transmembrane region" description="Helical" evidence="1">
    <location>
        <begin position="113"/>
        <end position="135"/>
    </location>
</feature>
<sequence>MRPLSPGSTPTNRWVPRPFQALSLVVGLWLFGSGEAMLVEAEFGNSPWTVFAQGIATHTPLSIGVMVNIISALVLLLWIPLRQRPGLGTVASVPLVGISLDVSLWLIPPAGSLLARVGLCLAGILVVALGSGLYLRCGLGPGPRDGLMTGIARVSGWPLGASRALIEVIVLAVGWMLGGVAGVGTLLFAGLIGPCVNIFVRWQGSAPADHL</sequence>
<proteinExistence type="predicted"/>
<keyword evidence="1" id="KW-0472">Membrane</keyword>
<gene>
    <name evidence="2" type="ORF">EAH80_09570</name>
</gene>
<keyword evidence="3" id="KW-1185">Reference proteome</keyword>
<evidence type="ECO:0000313" key="2">
    <source>
        <dbReference type="EMBL" id="TPG35030.1"/>
    </source>
</evidence>
<keyword evidence="1" id="KW-0812">Transmembrane</keyword>
<dbReference type="OrthoDB" id="154912at2"/>
<dbReference type="AlphaFoldDB" id="A0A502EEX7"/>
<keyword evidence="1" id="KW-1133">Transmembrane helix</keyword>
<dbReference type="Proteomes" id="UP000320095">
    <property type="component" value="Unassembled WGS sequence"/>
</dbReference>
<feature type="transmembrane region" description="Helical" evidence="1">
    <location>
        <begin position="86"/>
        <end position="107"/>
    </location>
</feature>
<feature type="transmembrane region" description="Helical" evidence="1">
    <location>
        <begin position="60"/>
        <end position="79"/>
    </location>
</feature>
<organism evidence="2 3">
    <name type="scientific">Mycolicibacterium hodleri</name>
    <dbReference type="NCBI Taxonomy" id="49897"/>
    <lineage>
        <taxon>Bacteria</taxon>
        <taxon>Bacillati</taxon>
        <taxon>Actinomycetota</taxon>
        <taxon>Actinomycetes</taxon>
        <taxon>Mycobacteriales</taxon>
        <taxon>Mycobacteriaceae</taxon>
        <taxon>Mycolicibacterium</taxon>
    </lineage>
</organism>
<evidence type="ECO:0000256" key="1">
    <source>
        <dbReference type="SAM" id="Phobius"/>
    </source>
</evidence>
<comment type="caution">
    <text evidence="2">The sequence shown here is derived from an EMBL/GenBank/DDBJ whole genome shotgun (WGS) entry which is preliminary data.</text>
</comment>
<dbReference type="PANTHER" id="PTHR40078:SF1">
    <property type="entry name" value="INTEGRAL MEMBRANE PROTEIN"/>
    <property type="match status" value="1"/>
</dbReference>
<dbReference type="EMBL" id="RCZG01000003">
    <property type="protein sequence ID" value="TPG35030.1"/>
    <property type="molecule type" value="Genomic_DNA"/>
</dbReference>
<evidence type="ECO:0008006" key="4">
    <source>
        <dbReference type="Google" id="ProtNLM"/>
    </source>
</evidence>
<protein>
    <recommendedName>
        <fullName evidence="4">YitT family protein</fullName>
    </recommendedName>
</protein>
<reference evidence="2 3" key="1">
    <citation type="journal article" date="2019" name="Environ. Microbiol.">
        <title>Species interactions and distinct microbial communities in high Arctic permafrost affected cryosols are associated with the CH4 and CO2 gas fluxes.</title>
        <authorList>
            <person name="Altshuler I."/>
            <person name="Hamel J."/>
            <person name="Turney S."/>
            <person name="Magnuson E."/>
            <person name="Levesque R."/>
            <person name="Greer C."/>
            <person name="Whyte L.G."/>
        </authorList>
    </citation>
    <scope>NUCLEOTIDE SEQUENCE [LARGE SCALE GENOMIC DNA]</scope>
    <source>
        <strain evidence="2 3">S5.20</strain>
    </source>
</reference>